<evidence type="ECO:0000259" key="5">
    <source>
        <dbReference type="PROSITE" id="PS50111"/>
    </source>
</evidence>
<dbReference type="PANTHER" id="PTHR32089">
    <property type="entry name" value="METHYL-ACCEPTING CHEMOTAXIS PROTEIN MCPB"/>
    <property type="match status" value="1"/>
</dbReference>
<gene>
    <name evidence="6" type="ORF">EHQ64_07930</name>
</gene>
<dbReference type="SUPFAM" id="SSF58104">
    <property type="entry name" value="Methyl-accepting chemotaxis protein (MCP) signaling domain"/>
    <property type="match status" value="1"/>
</dbReference>
<proteinExistence type="predicted"/>
<evidence type="ECO:0000256" key="4">
    <source>
        <dbReference type="SAM" id="Phobius"/>
    </source>
</evidence>
<protein>
    <recommendedName>
        <fullName evidence="5">Methyl-accepting transducer domain-containing protein</fullName>
    </recommendedName>
</protein>
<name>A0A4R9KA53_9LEPT</name>
<comment type="caution">
    <text evidence="6">The sequence shown here is derived from an EMBL/GenBank/DDBJ whole genome shotgun (WGS) entry which is preliminary data.</text>
</comment>
<evidence type="ECO:0000256" key="2">
    <source>
        <dbReference type="PROSITE-ProRule" id="PRU00284"/>
    </source>
</evidence>
<organism evidence="6 7">
    <name type="scientific">Leptospira sarikeiensis</name>
    <dbReference type="NCBI Taxonomy" id="2484943"/>
    <lineage>
        <taxon>Bacteria</taxon>
        <taxon>Pseudomonadati</taxon>
        <taxon>Spirochaetota</taxon>
        <taxon>Spirochaetia</taxon>
        <taxon>Leptospirales</taxon>
        <taxon>Leptospiraceae</taxon>
        <taxon>Leptospira</taxon>
    </lineage>
</organism>
<dbReference type="PANTHER" id="PTHR32089:SF112">
    <property type="entry name" value="LYSOZYME-LIKE PROTEIN-RELATED"/>
    <property type="match status" value="1"/>
</dbReference>
<dbReference type="AlphaFoldDB" id="A0A4R9KA53"/>
<dbReference type="EMBL" id="RQGF01000015">
    <property type="protein sequence ID" value="TGL62830.1"/>
    <property type="molecule type" value="Genomic_DNA"/>
</dbReference>
<dbReference type="GO" id="GO:0016020">
    <property type="term" value="C:membrane"/>
    <property type="evidence" value="ECO:0007669"/>
    <property type="project" value="InterPro"/>
</dbReference>
<keyword evidence="3" id="KW-0175">Coiled coil</keyword>
<keyword evidence="4" id="KW-1133">Transmembrane helix</keyword>
<dbReference type="Pfam" id="PF00015">
    <property type="entry name" value="MCPsignal"/>
    <property type="match status" value="1"/>
</dbReference>
<evidence type="ECO:0000313" key="6">
    <source>
        <dbReference type="EMBL" id="TGL62830.1"/>
    </source>
</evidence>
<evidence type="ECO:0000313" key="7">
    <source>
        <dbReference type="Proteomes" id="UP000297762"/>
    </source>
</evidence>
<dbReference type="SMART" id="SM00283">
    <property type="entry name" value="MA"/>
    <property type="match status" value="1"/>
</dbReference>
<keyword evidence="4" id="KW-0812">Transmembrane</keyword>
<dbReference type="GO" id="GO:0007165">
    <property type="term" value="P:signal transduction"/>
    <property type="evidence" value="ECO:0007669"/>
    <property type="project" value="UniProtKB-KW"/>
</dbReference>
<dbReference type="Proteomes" id="UP000297762">
    <property type="component" value="Unassembled WGS sequence"/>
</dbReference>
<feature type="domain" description="Methyl-accepting transducer" evidence="5">
    <location>
        <begin position="144"/>
        <end position="380"/>
    </location>
</feature>
<keyword evidence="4" id="KW-0472">Membrane</keyword>
<feature type="transmembrane region" description="Helical" evidence="4">
    <location>
        <begin position="9"/>
        <end position="29"/>
    </location>
</feature>
<accession>A0A4R9KA53</accession>
<dbReference type="RefSeq" id="WP_135648954.1">
    <property type="nucleotide sequence ID" value="NZ_RQGF01000015.1"/>
</dbReference>
<keyword evidence="7" id="KW-1185">Reference proteome</keyword>
<reference evidence="6" key="1">
    <citation type="journal article" date="2019" name="PLoS Negl. Trop. Dis.">
        <title>Revisiting the worldwide diversity of Leptospira species in the environment.</title>
        <authorList>
            <person name="Vincent A.T."/>
            <person name="Schiettekatte O."/>
            <person name="Bourhy P."/>
            <person name="Veyrier F.J."/>
            <person name="Picardeau M."/>
        </authorList>
    </citation>
    <scope>NUCLEOTIDE SEQUENCE [LARGE SCALE GENOMIC DNA]</scope>
    <source>
        <strain evidence="6">201702455</strain>
    </source>
</reference>
<evidence type="ECO:0000256" key="3">
    <source>
        <dbReference type="SAM" id="Coils"/>
    </source>
</evidence>
<sequence length="416" mass="46028">MKVKIYQRAGIVFSVLALLFLIATVFGILSNYLNSFYIISLLSFSILSVSASIFSFSKVQAGQSAEIGQINQFLQLAKSGNLNISQDKNVLKSKITGEFLDFLRSQKELIDLISGISDNLNHFGTETSEVYSQIIENVQGQVSSTEEISSVVEQMSANMDSIVVSSDSNFKSLSNLRTEFLSLSEKISETKENTESTVKISEQIGFKIREGSSALSQMTEGIENITRSSEQIKNIVNVIKEISEKINLLSLNASIEAARAGEYGKGFSVVAQEVSKLADQTALSIKEIEQNVKVNYTAILANKDNIEKTNLVFASIVEENKKISNQILSISELMNVQSDIQRKVLQESDTLNEQTLEINRAIDEQKQANKEVAEAITSINDMSQQLSEESDRLLENIKNMKSTSSELGDIVHLFKV</sequence>
<evidence type="ECO:0000256" key="1">
    <source>
        <dbReference type="ARBA" id="ARBA00023224"/>
    </source>
</evidence>
<dbReference type="OrthoDB" id="9816519at2"/>
<dbReference type="Gene3D" id="1.10.287.950">
    <property type="entry name" value="Methyl-accepting chemotaxis protein"/>
    <property type="match status" value="1"/>
</dbReference>
<feature type="coiled-coil region" evidence="3">
    <location>
        <begin position="351"/>
        <end position="403"/>
    </location>
</feature>
<dbReference type="PROSITE" id="PS50111">
    <property type="entry name" value="CHEMOTAXIS_TRANSDUC_2"/>
    <property type="match status" value="1"/>
</dbReference>
<keyword evidence="1 2" id="KW-0807">Transducer</keyword>
<dbReference type="InterPro" id="IPR004089">
    <property type="entry name" value="MCPsignal_dom"/>
</dbReference>